<protein>
    <submittedName>
        <fullName evidence="1">Uncharacterized protein</fullName>
    </submittedName>
</protein>
<keyword evidence="2" id="KW-1185">Reference proteome</keyword>
<dbReference type="Proteomes" id="UP001064048">
    <property type="component" value="Chromosome 6"/>
</dbReference>
<organism evidence="1 2">
    <name type="scientific">Choristoneura fumiferana</name>
    <name type="common">Spruce budworm moth</name>
    <name type="synonym">Archips fumiferana</name>
    <dbReference type="NCBI Taxonomy" id="7141"/>
    <lineage>
        <taxon>Eukaryota</taxon>
        <taxon>Metazoa</taxon>
        <taxon>Ecdysozoa</taxon>
        <taxon>Arthropoda</taxon>
        <taxon>Hexapoda</taxon>
        <taxon>Insecta</taxon>
        <taxon>Pterygota</taxon>
        <taxon>Neoptera</taxon>
        <taxon>Endopterygota</taxon>
        <taxon>Lepidoptera</taxon>
        <taxon>Glossata</taxon>
        <taxon>Ditrysia</taxon>
        <taxon>Tortricoidea</taxon>
        <taxon>Tortricidae</taxon>
        <taxon>Tortricinae</taxon>
        <taxon>Choristoneura</taxon>
    </lineage>
</organism>
<reference evidence="1 2" key="1">
    <citation type="journal article" date="2022" name="Genome Biol. Evol.">
        <title>The Spruce Budworm Genome: Reconstructing the Evolutionary History of Antifreeze Proteins.</title>
        <authorList>
            <person name="Beliveau C."/>
            <person name="Gagne P."/>
            <person name="Picq S."/>
            <person name="Vernygora O."/>
            <person name="Keeling C.I."/>
            <person name="Pinkney K."/>
            <person name="Doucet D."/>
            <person name="Wen F."/>
            <person name="Johnston J.S."/>
            <person name="Maaroufi H."/>
            <person name="Boyle B."/>
            <person name="Laroche J."/>
            <person name="Dewar K."/>
            <person name="Juretic N."/>
            <person name="Blackburn G."/>
            <person name="Nisole A."/>
            <person name="Brunet B."/>
            <person name="Brandao M."/>
            <person name="Lumley L."/>
            <person name="Duan J."/>
            <person name="Quan G."/>
            <person name="Lucarotti C.J."/>
            <person name="Roe A.D."/>
            <person name="Sperling F.A.H."/>
            <person name="Levesque R.C."/>
            <person name="Cusson M."/>
        </authorList>
    </citation>
    <scope>NUCLEOTIDE SEQUENCE [LARGE SCALE GENOMIC DNA]</scope>
    <source>
        <strain evidence="1">Glfc:IPQL:Cfum</strain>
    </source>
</reference>
<accession>A0ACC0KIB3</accession>
<dbReference type="EMBL" id="CM046106">
    <property type="protein sequence ID" value="KAI8436197.1"/>
    <property type="molecule type" value="Genomic_DNA"/>
</dbReference>
<proteinExistence type="predicted"/>
<sequence>MNISDITRLGDTDKQCIIPAPALRRVDASVPFNMEKFTKEKDELLIERRHQNILSSIIFQVATWEENKKYCSILFDEVALEAALTYDKHKDNIIGFVDLTERTNEFADHALIFLLRGAIHKWQQPLAFYFCKGATSGIQMKKIIKDVVAAVTNTGLLPVALVSDQGTSFQSALKSLQEDTRREQILAGHKIAICGRVESEASAQRHRRERATMSLLRARSEFAAFAPKTPYCVDFRIISLRPRGEIVTRSKRTRCALASLSNDVITINGHTLSVIYDPPHLIKGLRNNFLTKNIKYNGKVSKWSDIVEVYKTDCIHADARFLHKLCDEHVKNCVKVFSKTMAALLAFTAQFSQYTDGNEISPTLTNTSEIVSFLDDLFDSVNGATLYSKKNKGKPLRHAVTEKSPNHKFWQEAIKKLEEIRYIDSSGKETSVPSLKNWVVTLKSYQRLWQFFKSKNIKIMRPRYFNSDPIEIFFGQVRAYNFRNNDPNCHSFKSTFRSLLITRFTQFHSESYNCEEDSGEQLLKLKALFETNKNAMQHSANITGSPESSDAENQVVAGIPGSAGEERLKIHSRAYSTGWVVRKILNKIKCRQCETNLTSAESNLEKNGINNWISFREFKSIKDRKLTYPSEYAVRLFGDITKFTNDYLEDNPQRKDILKYIKKMHE</sequence>
<evidence type="ECO:0000313" key="1">
    <source>
        <dbReference type="EMBL" id="KAI8436197.1"/>
    </source>
</evidence>
<comment type="caution">
    <text evidence="1">The sequence shown here is derived from an EMBL/GenBank/DDBJ whole genome shotgun (WGS) entry which is preliminary data.</text>
</comment>
<name>A0ACC0KIB3_CHOFU</name>
<gene>
    <name evidence="1" type="ORF">MSG28_004268</name>
</gene>
<evidence type="ECO:0000313" key="2">
    <source>
        <dbReference type="Proteomes" id="UP001064048"/>
    </source>
</evidence>